<keyword evidence="2" id="KW-1185">Reference proteome</keyword>
<dbReference type="EMBL" id="CM026423">
    <property type="protein sequence ID" value="KAG0584776.1"/>
    <property type="molecule type" value="Genomic_DNA"/>
</dbReference>
<dbReference type="Proteomes" id="UP000822688">
    <property type="component" value="Chromosome 3"/>
</dbReference>
<name>A0A8T0IPL6_CERPU</name>
<protein>
    <submittedName>
        <fullName evidence="1">Uncharacterized protein</fullName>
    </submittedName>
</protein>
<gene>
    <name evidence="1" type="ORF">KC19_3G233500</name>
</gene>
<proteinExistence type="predicted"/>
<organism evidence="1 2">
    <name type="scientific">Ceratodon purpureus</name>
    <name type="common">Fire moss</name>
    <name type="synonym">Dicranum purpureum</name>
    <dbReference type="NCBI Taxonomy" id="3225"/>
    <lineage>
        <taxon>Eukaryota</taxon>
        <taxon>Viridiplantae</taxon>
        <taxon>Streptophyta</taxon>
        <taxon>Embryophyta</taxon>
        <taxon>Bryophyta</taxon>
        <taxon>Bryophytina</taxon>
        <taxon>Bryopsida</taxon>
        <taxon>Dicranidae</taxon>
        <taxon>Pseudoditrichales</taxon>
        <taxon>Ditrichaceae</taxon>
        <taxon>Ceratodon</taxon>
    </lineage>
</organism>
<accession>A0A8T0IPL6</accession>
<evidence type="ECO:0000313" key="1">
    <source>
        <dbReference type="EMBL" id="KAG0584776.1"/>
    </source>
</evidence>
<comment type="caution">
    <text evidence="1">The sequence shown here is derived from an EMBL/GenBank/DDBJ whole genome shotgun (WGS) entry which is preliminary data.</text>
</comment>
<dbReference type="AlphaFoldDB" id="A0A8T0IPL6"/>
<reference evidence="1" key="1">
    <citation type="submission" date="2020-06" db="EMBL/GenBank/DDBJ databases">
        <title>WGS assembly of Ceratodon purpureus strain R40.</title>
        <authorList>
            <person name="Carey S.B."/>
            <person name="Jenkins J."/>
            <person name="Shu S."/>
            <person name="Lovell J.T."/>
            <person name="Sreedasyam A."/>
            <person name="Maumus F."/>
            <person name="Tiley G.P."/>
            <person name="Fernandez-Pozo N."/>
            <person name="Barry K."/>
            <person name="Chen C."/>
            <person name="Wang M."/>
            <person name="Lipzen A."/>
            <person name="Daum C."/>
            <person name="Saski C.A."/>
            <person name="Payton A.C."/>
            <person name="Mcbreen J.C."/>
            <person name="Conrad R.E."/>
            <person name="Kollar L.M."/>
            <person name="Olsson S."/>
            <person name="Huttunen S."/>
            <person name="Landis J.B."/>
            <person name="Wickett N.J."/>
            <person name="Johnson M.G."/>
            <person name="Rensing S.A."/>
            <person name="Grimwood J."/>
            <person name="Schmutz J."/>
            <person name="Mcdaniel S.F."/>
        </authorList>
    </citation>
    <scope>NUCLEOTIDE SEQUENCE</scope>
    <source>
        <strain evidence="1">R40</strain>
    </source>
</reference>
<evidence type="ECO:0000313" key="2">
    <source>
        <dbReference type="Proteomes" id="UP000822688"/>
    </source>
</evidence>
<sequence length="170" mass="18428">MERNHSPGSLFFPSPPPSSASPPSFLLAHCLPTAAHCCLLRLLRLLREGRRSSQSLLATPNPHSLPPPPPFHSPAASRPCPARACVLPLTPPLTRGIPRLLRTPVIRVLDSCLVLVLARATSWLSLAAGTIFSSARRYVWEAVGVREPRFEACGDEKDDLQMTSGPAFLP</sequence>